<organism evidence="10 11">
    <name type="scientific">Ridgeia piscesae</name>
    <name type="common">Tubeworm</name>
    <dbReference type="NCBI Taxonomy" id="27915"/>
    <lineage>
        <taxon>Eukaryota</taxon>
        <taxon>Metazoa</taxon>
        <taxon>Spiralia</taxon>
        <taxon>Lophotrochozoa</taxon>
        <taxon>Annelida</taxon>
        <taxon>Polychaeta</taxon>
        <taxon>Sedentaria</taxon>
        <taxon>Canalipalpata</taxon>
        <taxon>Sabellida</taxon>
        <taxon>Siboglinidae</taxon>
        <taxon>Ridgeia</taxon>
    </lineage>
</organism>
<keyword evidence="3 9" id="KW-0808">Transferase</keyword>
<comment type="similarity">
    <text evidence="2 9">Belongs to the sulfotransferase 2 family.</text>
</comment>
<keyword evidence="9" id="KW-0735">Signal-anchor</keyword>
<dbReference type="Proteomes" id="UP001209878">
    <property type="component" value="Unassembled WGS sequence"/>
</dbReference>
<keyword evidence="6 9" id="KW-0333">Golgi apparatus</keyword>
<dbReference type="GO" id="GO:0016051">
    <property type="term" value="P:carbohydrate biosynthetic process"/>
    <property type="evidence" value="ECO:0007669"/>
    <property type="project" value="InterPro"/>
</dbReference>
<evidence type="ECO:0000256" key="1">
    <source>
        <dbReference type="ARBA" id="ARBA00004323"/>
    </source>
</evidence>
<evidence type="ECO:0000256" key="8">
    <source>
        <dbReference type="ARBA" id="ARBA00023180"/>
    </source>
</evidence>
<protein>
    <recommendedName>
        <fullName evidence="9">Carbohydrate sulfotransferase</fullName>
        <ecNumber evidence="9">2.8.2.-</ecNumber>
    </recommendedName>
</protein>
<sequence length="243" mass="28475">MISARWKIITRIRESMTLIKVGLLIMLLVILRFGNNIDSVPTSMLQKYYTAIDQSDARVKWLQEACRTLSDSDRYKLRKSRHVYNHILVDDANHMLFCDAPKTGSTFFKMLWLKYTRGKSMVHYLIDHGPYDYHWIPISLLCYPCEISYDYIARLETSNLDYQYIFSKLENVSGSDKRLPKSVATYKGATDVDVVRKYYRTVPINVTKTLIENYNIDFHLFGYTWNITSHSCGPRMNANGKEY</sequence>
<evidence type="ECO:0000256" key="6">
    <source>
        <dbReference type="ARBA" id="ARBA00023034"/>
    </source>
</evidence>
<reference evidence="10" key="1">
    <citation type="journal article" date="2023" name="Mol. Biol. Evol.">
        <title>Third-Generation Sequencing Reveals the Adaptive Role of the Epigenome in Three Deep-Sea Polychaetes.</title>
        <authorList>
            <person name="Perez M."/>
            <person name="Aroh O."/>
            <person name="Sun Y."/>
            <person name="Lan Y."/>
            <person name="Juniper S.K."/>
            <person name="Young C.R."/>
            <person name="Angers B."/>
            <person name="Qian P.Y."/>
        </authorList>
    </citation>
    <scope>NUCLEOTIDE SEQUENCE</scope>
    <source>
        <strain evidence="10">R07B-5</strain>
    </source>
</reference>
<dbReference type="InterPro" id="IPR005331">
    <property type="entry name" value="Sulfotransferase"/>
</dbReference>
<dbReference type="PANTHER" id="PTHR12137">
    <property type="entry name" value="CARBOHYDRATE SULFOTRANSFERASE"/>
    <property type="match status" value="1"/>
</dbReference>
<evidence type="ECO:0000256" key="4">
    <source>
        <dbReference type="ARBA" id="ARBA00022692"/>
    </source>
</evidence>
<dbReference type="Pfam" id="PF03567">
    <property type="entry name" value="Sulfotransfer_2"/>
    <property type="match status" value="1"/>
</dbReference>
<keyword evidence="9" id="KW-0119">Carbohydrate metabolism</keyword>
<keyword evidence="5" id="KW-1133">Transmembrane helix</keyword>
<dbReference type="PANTHER" id="PTHR12137:SF54">
    <property type="entry name" value="CARBOHYDRATE SULFOTRANSFERASE"/>
    <property type="match status" value="1"/>
</dbReference>
<evidence type="ECO:0000313" key="10">
    <source>
        <dbReference type="EMBL" id="KAK2152947.1"/>
    </source>
</evidence>
<evidence type="ECO:0000256" key="7">
    <source>
        <dbReference type="ARBA" id="ARBA00023136"/>
    </source>
</evidence>
<keyword evidence="7" id="KW-0472">Membrane</keyword>
<evidence type="ECO:0000313" key="11">
    <source>
        <dbReference type="Proteomes" id="UP001209878"/>
    </source>
</evidence>
<proteinExistence type="inferred from homology"/>
<keyword evidence="4" id="KW-0812">Transmembrane</keyword>
<dbReference type="InterPro" id="IPR018011">
    <property type="entry name" value="Carb_sulfotrans_8-10"/>
</dbReference>
<evidence type="ECO:0000256" key="2">
    <source>
        <dbReference type="ARBA" id="ARBA00006339"/>
    </source>
</evidence>
<dbReference type="EC" id="2.8.2.-" evidence="9"/>
<accession>A0AAD9N0T4</accession>
<comment type="caution">
    <text evidence="10">The sequence shown here is derived from an EMBL/GenBank/DDBJ whole genome shotgun (WGS) entry which is preliminary data.</text>
</comment>
<keyword evidence="8 9" id="KW-0325">Glycoprotein</keyword>
<dbReference type="EMBL" id="JAODUO010002378">
    <property type="protein sequence ID" value="KAK2152947.1"/>
    <property type="molecule type" value="Genomic_DNA"/>
</dbReference>
<comment type="subcellular location">
    <subcellularLocation>
        <location evidence="1 9">Golgi apparatus membrane</location>
        <topology evidence="1 9">Single-pass type II membrane protein</topology>
    </subcellularLocation>
</comment>
<dbReference type="AlphaFoldDB" id="A0AAD9N0T4"/>
<dbReference type="GO" id="GO:0008146">
    <property type="term" value="F:sulfotransferase activity"/>
    <property type="evidence" value="ECO:0007669"/>
    <property type="project" value="InterPro"/>
</dbReference>
<evidence type="ECO:0000256" key="9">
    <source>
        <dbReference type="RuleBase" id="RU364020"/>
    </source>
</evidence>
<evidence type="ECO:0000256" key="5">
    <source>
        <dbReference type="ARBA" id="ARBA00022989"/>
    </source>
</evidence>
<evidence type="ECO:0000256" key="3">
    <source>
        <dbReference type="ARBA" id="ARBA00022679"/>
    </source>
</evidence>
<keyword evidence="11" id="KW-1185">Reference proteome</keyword>
<gene>
    <name evidence="10" type="ORF">NP493_2382g00000</name>
</gene>
<dbReference type="GO" id="GO:0000139">
    <property type="term" value="C:Golgi membrane"/>
    <property type="evidence" value="ECO:0007669"/>
    <property type="project" value="UniProtKB-SubCell"/>
</dbReference>
<name>A0AAD9N0T4_RIDPI</name>